<dbReference type="InterPro" id="IPR050923">
    <property type="entry name" value="Cell_Proc_Reg/RNA_Proc"/>
</dbReference>
<evidence type="ECO:0000259" key="2">
    <source>
        <dbReference type="PROSITE" id="PS50006"/>
    </source>
</evidence>
<dbReference type="Proteomes" id="UP000278962">
    <property type="component" value="Unassembled WGS sequence"/>
</dbReference>
<dbReference type="PANTHER" id="PTHR23308">
    <property type="entry name" value="NUCLEAR INHIBITOR OF PROTEIN PHOSPHATASE-1"/>
    <property type="match status" value="1"/>
</dbReference>
<dbReference type="CDD" id="cd00060">
    <property type="entry name" value="FHA"/>
    <property type="match status" value="1"/>
</dbReference>
<dbReference type="InterPro" id="IPR016032">
    <property type="entry name" value="Sig_transdc_resp-reg_C-effctor"/>
</dbReference>
<proteinExistence type="predicted"/>
<dbReference type="OrthoDB" id="5242544at2"/>
<dbReference type="InterPro" id="IPR000792">
    <property type="entry name" value="Tscrpt_reg_LuxR_C"/>
</dbReference>
<dbReference type="GO" id="GO:0006355">
    <property type="term" value="P:regulation of DNA-templated transcription"/>
    <property type="evidence" value="ECO:0007669"/>
    <property type="project" value="InterPro"/>
</dbReference>
<dbReference type="InterPro" id="IPR008984">
    <property type="entry name" value="SMAD_FHA_dom_sf"/>
</dbReference>
<dbReference type="EMBL" id="RBIL01000001">
    <property type="protein sequence ID" value="RKQ92224.1"/>
    <property type="molecule type" value="Genomic_DNA"/>
</dbReference>
<gene>
    <name evidence="3" type="ORF">C8N24_2067</name>
</gene>
<dbReference type="Gene3D" id="2.60.200.20">
    <property type="match status" value="1"/>
</dbReference>
<dbReference type="SUPFAM" id="SSF46894">
    <property type="entry name" value="C-terminal effector domain of the bipartite response regulators"/>
    <property type="match status" value="1"/>
</dbReference>
<dbReference type="Pfam" id="PF00498">
    <property type="entry name" value="FHA"/>
    <property type="match status" value="1"/>
</dbReference>
<protein>
    <submittedName>
        <fullName evidence="3">Regulatory LuxR family protein</fullName>
    </submittedName>
</protein>
<dbReference type="InterPro" id="IPR000253">
    <property type="entry name" value="FHA_dom"/>
</dbReference>
<sequence length="218" mass="23731">MVHDWPERHASSPAELQARLAAERAEAPFLELRDGDGVQQIVPLEAQLTVGRSPSAGLALPWDAQVSRSHTSIECLDGVWTVLDDGRSTNGTFVNEERVAGRRTLRHLDVIRVGATRLRFHDPSEAGQDSKLTEVAGNVAIPTLTPAQLRVLGALCRPADGPASNEEIADELTVSIDTVKTHMRALFDAFDLQSSAPYRKRFELVKKAVDAGLVSPPR</sequence>
<dbReference type="GO" id="GO:0003677">
    <property type="term" value="F:DNA binding"/>
    <property type="evidence" value="ECO:0007669"/>
    <property type="project" value="InterPro"/>
</dbReference>
<dbReference type="SUPFAM" id="SSF49879">
    <property type="entry name" value="SMAD/FHA domain"/>
    <property type="match status" value="1"/>
</dbReference>
<evidence type="ECO:0000256" key="1">
    <source>
        <dbReference type="ARBA" id="ARBA00022553"/>
    </source>
</evidence>
<dbReference type="AlphaFoldDB" id="A0A660LGY3"/>
<dbReference type="InterPro" id="IPR036388">
    <property type="entry name" value="WH-like_DNA-bd_sf"/>
</dbReference>
<feature type="domain" description="FHA" evidence="2">
    <location>
        <begin position="48"/>
        <end position="99"/>
    </location>
</feature>
<dbReference type="SMART" id="SM00421">
    <property type="entry name" value="HTH_LUXR"/>
    <property type="match status" value="1"/>
</dbReference>
<evidence type="ECO:0000313" key="4">
    <source>
        <dbReference type="Proteomes" id="UP000278962"/>
    </source>
</evidence>
<keyword evidence="4" id="KW-1185">Reference proteome</keyword>
<comment type="caution">
    <text evidence="3">The sequence shown here is derived from an EMBL/GenBank/DDBJ whole genome shotgun (WGS) entry which is preliminary data.</text>
</comment>
<organism evidence="3 4">
    <name type="scientific">Solirubrobacter pauli</name>
    <dbReference type="NCBI Taxonomy" id="166793"/>
    <lineage>
        <taxon>Bacteria</taxon>
        <taxon>Bacillati</taxon>
        <taxon>Actinomycetota</taxon>
        <taxon>Thermoleophilia</taxon>
        <taxon>Solirubrobacterales</taxon>
        <taxon>Solirubrobacteraceae</taxon>
        <taxon>Solirubrobacter</taxon>
    </lineage>
</organism>
<accession>A0A660LGY3</accession>
<dbReference type="SMART" id="SM00240">
    <property type="entry name" value="FHA"/>
    <property type="match status" value="1"/>
</dbReference>
<reference evidence="3 4" key="1">
    <citation type="submission" date="2018-10" db="EMBL/GenBank/DDBJ databases">
        <title>Genomic Encyclopedia of Archaeal and Bacterial Type Strains, Phase II (KMG-II): from individual species to whole genera.</title>
        <authorList>
            <person name="Goeker M."/>
        </authorList>
    </citation>
    <scope>NUCLEOTIDE SEQUENCE [LARGE SCALE GENOMIC DNA]</scope>
    <source>
        <strain evidence="3 4">DSM 14954</strain>
    </source>
</reference>
<dbReference type="Gene3D" id="1.10.10.10">
    <property type="entry name" value="Winged helix-like DNA-binding domain superfamily/Winged helix DNA-binding domain"/>
    <property type="match status" value="1"/>
</dbReference>
<evidence type="ECO:0000313" key="3">
    <source>
        <dbReference type="EMBL" id="RKQ92224.1"/>
    </source>
</evidence>
<name>A0A660LGY3_9ACTN</name>
<keyword evidence="1" id="KW-0597">Phosphoprotein</keyword>
<dbReference type="PROSITE" id="PS50006">
    <property type="entry name" value="FHA_DOMAIN"/>
    <property type="match status" value="1"/>
</dbReference>